<dbReference type="GO" id="GO:0016887">
    <property type="term" value="F:ATP hydrolysis activity"/>
    <property type="evidence" value="ECO:0007669"/>
    <property type="project" value="InterPro"/>
</dbReference>
<dbReference type="PRINTS" id="PR00119">
    <property type="entry name" value="CATATPASE"/>
</dbReference>
<keyword evidence="9" id="KW-1133">Transmembrane helix</keyword>
<organism evidence="11 12">
    <name type="scientific">Arachis hypogaea</name>
    <name type="common">Peanut</name>
    <dbReference type="NCBI Taxonomy" id="3818"/>
    <lineage>
        <taxon>Eukaryota</taxon>
        <taxon>Viridiplantae</taxon>
        <taxon>Streptophyta</taxon>
        <taxon>Embryophyta</taxon>
        <taxon>Tracheophyta</taxon>
        <taxon>Spermatophyta</taxon>
        <taxon>Magnoliopsida</taxon>
        <taxon>eudicotyledons</taxon>
        <taxon>Gunneridae</taxon>
        <taxon>Pentapetalae</taxon>
        <taxon>rosids</taxon>
        <taxon>fabids</taxon>
        <taxon>Fabales</taxon>
        <taxon>Fabaceae</taxon>
        <taxon>Papilionoideae</taxon>
        <taxon>50 kb inversion clade</taxon>
        <taxon>dalbergioids sensu lato</taxon>
        <taxon>Dalbergieae</taxon>
        <taxon>Pterocarpus clade</taxon>
        <taxon>Arachis</taxon>
    </lineage>
</organism>
<dbReference type="FunFam" id="3.40.1110.10:FF:000191">
    <property type="entry name" value="Membrane H(+)-ATPase1"/>
    <property type="match status" value="1"/>
</dbReference>
<keyword evidence="4" id="KW-0812">Transmembrane</keyword>
<protein>
    <submittedName>
        <fullName evidence="11">Uncharacterized protein</fullName>
    </submittedName>
</protein>
<evidence type="ECO:0000256" key="3">
    <source>
        <dbReference type="ARBA" id="ARBA00022553"/>
    </source>
</evidence>
<evidence type="ECO:0000313" key="12">
    <source>
        <dbReference type="Proteomes" id="UP000289738"/>
    </source>
</evidence>
<dbReference type="InterPro" id="IPR023214">
    <property type="entry name" value="HAD_sf"/>
</dbReference>
<dbReference type="GO" id="GO:0046872">
    <property type="term" value="F:metal ion binding"/>
    <property type="evidence" value="ECO:0007669"/>
    <property type="project" value="UniProtKB-KW"/>
</dbReference>
<gene>
    <name evidence="11" type="ORF">Ahy_B02g057682</name>
</gene>
<evidence type="ECO:0000256" key="5">
    <source>
        <dbReference type="ARBA" id="ARBA00022723"/>
    </source>
</evidence>
<dbReference type="SUPFAM" id="SSF56784">
    <property type="entry name" value="HAD-like"/>
    <property type="match status" value="1"/>
</dbReference>
<dbReference type="Gene3D" id="3.40.50.1000">
    <property type="entry name" value="HAD superfamily/HAD-like"/>
    <property type="match status" value="2"/>
</dbReference>
<dbReference type="Proteomes" id="UP000289738">
    <property type="component" value="Chromosome B02"/>
</dbReference>
<dbReference type="Gene3D" id="3.40.1110.10">
    <property type="entry name" value="Calcium-transporting ATPase, cytoplasmic domain N"/>
    <property type="match status" value="1"/>
</dbReference>
<evidence type="ECO:0000256" key="2">
    <source>
        <dbReference type="ARBA" id="ARBA00008804"/>
    </source>
</evidence>
<evidence type="ECO:0000256" key="9">
    <source>
        <dbReference type="ARBA" id="ARBA00022989"/>
    </source>
</evidence>
<dbReference type="FunFam" id="3.40.50.1000:FF:000211">
    <property type="entry name" value="Plasma membrane ATPase"/>
    <property type="match status" value="1"/>
</dbReference>
<dbReference type="EMBL" id="SDMP01000012">
    <property type="protein sequence ID" value="RYR24175.1"/>
    <property type="molecule type" value="Genomic_DNA"/>
</dbReference>
<dbReference type="AlphaFoldDB" id="A0A445ACU6"/>
<comment type="caution">
    <text evidence="11">The sequence shown here is derived from an EMBL/GenBank/DDBJ whole genome shotgun (WGS) entry which is preliminary data.</text>
</comment>
<evidence type="ECO:0000256" key="7">
    <source>
        <dbReference type="ARBA" id="ARBA00022840"/>
    </source>
</evidence>
<evidence type="ECO:0000256" key="10">
    <source>
        <dbReference type="ARBA" id="ARBA00023136"/>
    </source>
</evidence>
<proteinExistence type="inferred from homology"/>
<dbReference type="InterPro" id="IPR001757">
    <property type="entry name" value="P_typ_ATPase"/>
</dbReference>
<keyword evidence="3" id="KW-0597">Phosphoprotein</keyword>
<evidence type="ECO:0000256" key="4">
    <source>
        <dbReference type="ARBA" id="ARBA00022692"/>
    </source>
</evidence>
<dbReference type="InterPro" id="IPR023299">
    <property type="entry name" value="ATPase_P-typ_cyto_dom_N"/>
</dbReference>
<evidence type="ECO:0000256" key="1">
    <source>
        <dbReference type="ARBA" id="ARBA00004141"/>
    </source>
</evidence>
<dbReference type="Pfam" id="PF00702">
    <property type="entry name" value="Hydrolase"/>
    <property type="match status" value="1"/>
</dbReference>
<dbReference type="InterPro" id="IPR036412">
    <property type="entry name" value="HAD-like_sf"/>
</dbReference>
<dbReference type="NCBIfam" id="TIGR01494">
    <property type="entry name" value="ATPase_P-type"/>
    <property type="match status" value="1"/>
</dbReference>
<accession>A0A445ACU6</accession>
<sequence length="179" mass="19653">MYRVSKGAPEQILHFAHNKSDIKRRVHAVIDKFAKRGLRSLAVAYQEVSDGRKESAGGPWQFIGLIPLFDPPRHDSAETIRRALNLRDKDEFIADLPIDELIEKADGFVGVFPEHKYEIVKRLQVRKHICGMTGDGVNDAPALKKADIGIAVANATDAARSASDIVLTEPGLSVIISAC</sequence>
<dbReference type="GO" id="GO:0005524">
    <property type="term" value="F:ATP binding"/>
    <property type="evidence" value="ECO:0007669"/>
    <property type="project" value="UniProtKB-KW"/>
</dbReference>
<dbReference type="GO" id="GO:0016020">
    <property type="term" value="C:membrane"/>
    <property type="evidence" value="ECO:0007669"/>
    <property type="project" value="UniProtKB-SubCell"/>
</dbReference>
<evidence type="ECO:0000256" key="8">
    <source>
        <dbReference type="ARBA" id="ARBA00022842"/>
    </source>
</evidence>
<comment type="subcellular location">
    <subcellularLocation>
        <location evidence="1">Membrane</location>
        <topology evidence="1">Multi-pass membrane protein</topology>
    </subcellularLocation>
</comment>
<keyword evidence="8" id="KW-0460">Magnesium</keyword>
<name>A0A445ACU6_ARAHY</name>
<keyword evidence="7" id="KW-0067">ATP-binding</keyword>
<keyword evidence="5" id="KW-0479">Metal-binding</keyword>
<keyword evidence="12" id="KW-1185">Reference proteome</keyword>
<keyword evidence="10" id="KW-0472">Membrane</keyword>
<dbReference type="PANTHER" id="PTHR42861">
    <property type="entry name" value="CALCIUM-TRANSPORTING ATPASE"/>
    <property type="match status" value="1"/>
</dbReference>
<evidence type="ECO:0000313" key="11">
    <source>
        <dbReference type="EMBL" id="RYR24175.1"/>
    </source>
</evidence>
<reference evidence="11 12" key="1">
    <citation type="submission" date="2019-01" db="EMBL/GenBank/DDBJ databases">
        <title>Sequencing of cultivated peanut Arachis hypogaea provides insights into genome evolution and oil improvement.</title>
        <authorList>
            <person name="Chen X."/>
        </authorList>
    </citation>
    <scope>NUCLEOTIDE SEQUENCE [LARGE SCALE GENOMIC DNA]</scope>
    <source>
        <strain evidence="12">cv. Fuhuasheng</strain>
        <tissue evidence="11">Leaves</tissue>
    </source>
</reference>
<keyword evidence="6" id="KW-0547">Nucleotide-binding</keyword>
<comment type="similarity">
    <text evidence="2">Belongs to the cation transport ATPase (P-type) (TC 3.A.3) family. Type IIIA subfamily.</text>
</comment>
<dbReference type="STRING" id="3818.A0A445ACU6"/>
<evidence type="ECO:0000256" key="6">
    <source>
        <dbReference type="ARBA" id="ARBA00022741"/>
    </source>
</evidence>